<gene>
    <name evidence="2" type="ORF">THIAE_04400</name>
</gene>
<dbReference type="EMBL" id="CP007030">
    <property type="protein sequence ID" value="AHF01128.1"/>
    <property type="molecule type" value="Genomic_DNA"/>
</dbReference>
<evidence type="ECO:0000313" key="3">
    <source>
        <dbReference type="Proteomes" id="UP000005380"/>
    </source>
</evidence>
<dbReference type="InterPro" id="IPR002716">
    <property type="entry name" value="PIN_dom"/>
</dbReference>
<proteinExistence type="predicted"/>
<dbReference type="RefSeq" id="WP_006459070.1">
    <property type="nucleotide sequence ID" value="NZ_CP007030.1"/>
</dbReference>
<dbReference type="HOGENOM" id="CLU_128080_1_0_6"/>
<dbReference type="STRING" id="717772.THIAE_04400"/>
<evidence type="ECO:0000259" key="1">
    <source>
        <dbReference type="Pfam" id="PF01850"/>
    </source>
</evidence>
<dbReference type="SUPFAM" id="SSF88723">
    <property type="entry name" value="PIN domain-like"/>
    <property type="match status" value="1"/>
</dbReference>
<dbReference type="Pfam" id="PF01850">
    <property type="entry name" value="PIN"/>
    <property type="match status" value="1"/>
</dbReference>
<dbReference type="AlphaFoldDB" id="W0DV17"/>
<dbReference type="Gene3D" id="3.40.50.1010">
    <property type="entry name" value="5'-nuclease"/>
    <property type="match status" value="1"/>
</dbReference>
<dbReference type="InterPro" id="IPR029060">
    <property type="entry name" value="PIN-like_dom_sf"/>
</dbReference>
<name>W0DV17_9GAMM</name>
<feature type="domain" description="PIN" evidence="1">
    <location>
        <begin position="5"/>
        <end position="117"/>
    </location>
</feature>
<dbReference type="CDD" id="cd18692">
    <property type="entry name" value="PIN_VapC-like"/>
    <property type="match status" value="1"/>
</dbReference>
<dbReference type="InParanoid" id="W0DV17"/>
<dbReference type="OrthoDB" id="9792015at2"/>
<reference evidence="2 3" key="1">
    <citation type="submission" date="2013-12" db="EMBL/GenBank/DDBJ databases">
        <authorList>
            <consortium name="DOE Joint Genome Institute"/>
            <person name="Kappler U."/>
            <person name="Huntemann M."/>
            <person name="Han J."/>
            <person name="Chen A."/>
            <person name="Kyrpides N."/>
            <person name="Mavromatis K."/>
            <person name="Markowitz V."/>
            <person name="Palaniappan K."/>
            <person name="Ivanova N."/>
            <person name="Schaumberg A."/>
            <person name="Pati A."/>
            <person name="Liolios K."/>
            <person name="Nordberg H.P."/>
            <person name="Cantor M.N."/>
            <person name="Hua S.X."/>
            <person name="Woyke T."/>
        </authorList>
    </citation>
    <scope>NUCLEOTIDE SEQUENCE [LARGE SCALE GENOMIC DNA]</scope>
    <source>
        <strain evidence="3">AL2</strain>
    </source>
</reference>
<dbReference type="Proteomes" id="UP000005380">
    <property type="component" value="Chromosome"/>
</dbReference>
<keyword evidence="3" id="KW-1185">Reference proteome</keyword>
<accession>W0DV17</accession>
<evidence type="ECO:0000313" key="2">
    <source>
        <dbReference type="EMBL" id="AHF01128.1"/>
    </source>
</evidence>
<protein>
    <submittedName>
        <fullName evidence="2">Twitching motility protein PilT</fullName>
    </submittedName>
</protein>
<dbReference type="eggNOG" id="COG5573">
    <property type="taxonomic scope" value="Bacteria"/>
</dbReference>
<dbReference type="KEGG" id="tao:THIAE_04400"/>
<organism evidence="2 3">
    <name type="scientific">Thiomicrospira aerophila AL3</name>
    <dbReference type="NCBI Taxonomy" id="717772"/>
    <lineage>
        <taxon>Bacteria</taxon>
        <taxon>Pseudomonadati</taxon>
        <taxon>Pseudomonadota</taxon>
        <taxon>Gammaproteobacteria</taxon>
        <taxon>Thiotrichales</taxon>
        <taxon>Piscirickettsiaceae</taxon>
        <taxon>Thiomicrospira</taxon>
    </lineage>
</organism>
<sequence length="137" mass="15592">MQDSVFVDSNIFLYAFSDLDLHKQKIAGEIVSQGNCVISSQVLNEVSNNLLKKLSFNNSEISRFIESAYSRYWVSSVCKDAFLKACELREKYMFSYYDSLIVASASLEGCQLLYSEDMQHGLVLNNQMTIVNPFIKT</sequence>